<dbReference type="Pfam" id="PF04111">
    <property type="entry name" value="APG6"/>
    <property type="match status" value="1"/>
</dbReference>
<dbReference type="OrthoDB" id="20368at2759"/>
<dbReference type="GO" id="GO:0006995">
    <property type="term" value="P:cellular response to nitrogen starvation"/>
    <property type="evidence" value="ECO:0007669"/>
    <property type="project" value="TreeGrafter"/>
</dbReference>
<dbReference type="InterPro" id="IPR007243">
    <property type="entry name" value="Atg6/Beclin"/>
</dbReference>
<gene>
    <name evidence="5" type="ORF">ILUMI_24585</name>
</gene>
<name>A0A8K0G0R8_IGNLU</name>
<dbReference type="PANTHER" id="PTHR12768:SF4">
    <property type="entry name" value="BECLIN-1"/>
    <property type="match status" value="1"/>
</dbReference>
<keyword evidence="6" id="KW-1185">Reference proteome</keyword>
<dbReference type="GO" id="GO:0034271">
    <property type="term" value="C:phosphatidylinositol 3-kinase complex, class III, type I"/>
    <property type="evidence" value="ECO:0007669"/>
    <property type="project" value="TreeGrafter"/>
</dbReference>
<sequence length="445" mass="51225">SISSIEAKAINTICTASVDSEAYMSSTCTTEDFEVIDTECPSTSFDAVEENPRVEQLLSFISSTKIPGSSSNYFSTSKQSTNSGDSSVDDFEFVSDPQENIDKSFADIKAVVRDSIMEKGCNLDHPICNKCSDLALEILDDQITMAEEDFHQYRAYLKKLETEIVEFQVENLEKELKDLHDEENKLLSKLKIMEQEEASIIKMIEELQEVPELTKKEIQYRKEYSRCYKAKTDMDDEYKSIENQLNYVESRLKKLKDVNVFEGIFHIWYLRNFSTINGFRLGRMPSEPVTWLEINTAWGQVALLLSSLARKTNLTFNNYKLVPFGDHSYIEIKSEKRVVPLYGSGGTRFIWHTAIDDGMVAFLDCLWQLEKKLKQKDKELVLPYLVRHGGIIDPGNSTFYSIKTQFNSEEEWTRALKFMLTNLKWSILYVCKTFIDNESADQVPN</sequence>
<proteinExistence type="inferred from homology"/>
<accession>A0A8K0G0R8</accession>
<comment type="caution">
    <text evidence="5">The sequence shown here is derived from an EMBL/GenBank/DDBJ whole genome shotgun (WGS) entry which is preliminary data.</text>
</comment>
<dbReference type="GO" id="GO:0000423">
    <property type="term" value="P:mitophagy"/>
    <property type="evidence" value="ECO:0007669"/>
    <property type="project" value="TreeGrafter"/>
</dbReference>
<dbReference type="GO" id="GO:0034272">
    <property type="term" value="C:phosphatidylinositol 3-kinase complex, class III, type II"/>
    <property type="evidence" value="ECO:0007669"/>
    <property type="project" value="TreeGrafter"/>
</dbReference>
<evidence type="ECO:0000256" key="2">
    <source>
        <dbReference type="SAM" id="Coils"/>
    </source>
</evidence>
<evidence type="ECO:0000313" key="5">
    <source>
        <dbReference type="EMBL" id="KAF2881593.1"/>
    </source>
</evidence>
<evidence type="ECO:0000313" key="6">
    <source>
        <dbReference type="Proteomes" id="UP000801492"/>
    </source>
</evidence>
<dbReference type="InterPro" id="IPR041691">
    <property type="entry name" value="Atg6/beclin_CC"/>
</dbReference>
<dbReference type="InterPro" id="IPR038274">
    <property type="entry name" value="Atg6/Beclin_C_sf"/>
</dbReference>
<reference evidence="5" key="1">
    <citation type="submission" date="2019-08" db="EMBL/GenBank/DDBJ databases">
        <title>The genome of the North American firefly Photinus pyralis.</title>
        <authorList>
            <consortium name="Photinus pyralis genome working group"/>
            <person name="Fallon T.R."/>
            <person name="Sander Lower S.E."/>
            <person name="Weng J.-K."/>
        </authorList>
    </citation>
    <scope>NUCLEOTIDE SEQUENCE</scope>
    <source>
        <strain evidence="5">TRF0915ILg1</strain>
        <tissue evidence="5">Whole body</tissue>
    </source>
</reference>
<keyword evidence="2" id="KW-0175">Coiled coil</keyword>
<dbReference type="Proteomes" id="UP000801492">
    <property type="component" value="Unassembled WGS sequence"/>
</dbReference>
<evidence type="ECO:0008006" key="7">
    <source>
        <dbReference type="Google" id="ProtNLM"/>
    </source>
</evidence>
<evidence type="ECO:0000259" key="3">
    <source>
        <dbReference type="Pfam" id="PF04111"/>
    </source>
</evidence>
<feature type="non-terminal residue" evidence="5">
    <location>
        <position position="1"/>
    </location>
</feature>
<comment type="similarity">
    <text evidence="1">Belongs to the beclin family.</text>
</comment>
<evidence type="ECO:0000256" key="1">
    <source>
        <dbReference type="ARBA" id="ARBA00005965"/>
    </source>
</evidence>
<evidence type="ECO:0000259" key="4">
    <source>
        <dbReference type="Pfam" id="PF17675"/>
    </source>
</evidence>
<dbReference type="Gene3D" id="1.10.418.40">
    <property type="entry name" value="Autophagy protein 6/Beclin 1"/>
    <property type="match status" value="1"/>
</dbReference>
<feature type="domain" description="Atg6/beclin coiled-coil" evidence="4">
    <location>
        <begin position="126"/>
        <end position="251"/>
    </location>
</feature>
<dbReference type="GO" id="GO:0030674">
    <property type="term" value="F:protein-macromolecule adaptor activity"/>
    <property type="evidence" value="ECO:0007669"/>
    <property type="project" value="TreeGrafter"/>
</dbReference>
<dbReference type="InterPro" id="IPR040455">
    <property type="entry name" value="Atg6_BARA"/>
</dbReference>
<dbReference type="Pfam" id="PF17675">
    <property type="entry name" value="APG6_N"/>
    <property type="match status" value="1"/>
</dbReference>
<dbReference type="PANTHER" id="PTHR12768">
    <property type="entry name" value="BECLIN 1"/>
    <property type="match status" value="1"/>
</dbReference>
<dbReference type="GO" id="GO:0043548">
    <property type="term" value="F:phosphatidylinositol 3-kinase binding"/>
    <property type="evidence" value="ECO:0007669"/>
    <property type="project" value="TreeGrafter"/>
</dbReference>
<protein>
    <recommendedName>
        <fullName evidence="7">Beclin-1</fullName>
    </recommendedName>
</protein>
<dbReference type="AlphaFoldDB" id="A0A8K0G0R8"/>
<organism evidence="5 6">
    <name type="scientific">Ignelater luminosus</name>
    <name type="common">Cucubano</name>
    <name type="synonym">Pyrophorus luminosus</name>
    <dbReference type="NCBI Taxonomy" id="2038154"/>
    <lineage>
        <taxon>Eukaryota</taxon>
        <taxon>Metazoa</taxon>
        <taxon>Ecdysozoa</taxon>
        <taxon>Arthropoda</taxon>
        <taxon>Hexapoda</taxon>
        <taxon>Insecta</taxon>
        <taxon>Pterygota</taxon>
        <taxon>Neoptera</taxon>
        <taxon>Endopterygota</taxon>
        <taxon>Coleoptera</taxon>
        <taxon>Polyphaga</taxon>
        <taxon>Elateriformia</taxon>
        <taxon>Elateroidea</taxon>
        <taxon>Elateridae</taxon>
        <taxon>Agrypninae</taxon>
        <taxon>Pyrophorini</taxon>
        <taxon>Ignelater</taxon>
    </lineage>
</organism>
<dbReference type="EMBL" id="VTPC01090718">
    <property type="protein sequence ID" value="KAF2881593.1"/>
    <property type="molecule type" value="Genomic_DNA"/>
</dbReference>
<dbReference type="GO" id="GO:0045324">
    <property type="term" value="P:late endosome to vacuole transport"/>
    <property type="evidence" value="ECO:0007669"/>
    <property type="project" value="TreeGrafter"/>
</dbReference>
<feature type="coiled-coil region" evidence="2">
    <location>
        <begin position="143"/>
        <end position="210"/>
    </location>
</feature>
<feature type="domain" description="Atg6 BARA" evidence="3">
    <location>
        <begin position="255"/>
        <end position="431"/>
    </location>
</feature>
<dbReference type="GO" id="GO:0000045">
    <property type="term" value="P:autophagosome assembly"/>
    <property type="evidence" value="ECO:0007669"/>
    <property type="project" value="TreeGrafter"/>
</dbReference>
<dbReference type="GO" id="GO:0000407">
    <property type="term" value="C:phagophore assembly site"/>
    <property type="evidence" value="ECO:0007669"/>
    <property type="project" value="TreeGrafter"/>
</dbReference>